<evidence type="ECO:0000313" key="2">
    <source>
        <dbReference type="Proteomes" id="UP001162992"/>
    </source>
</evidence>
<name>A0ACC2D6D0_DIPCM</name>
<evidence type="ECO:0000313" key="1">
    <source>
        <dbReference type="EMBL" id="KAJ7549786.1"/>
    </source>
</evidence>
<dbReference type="Proteomes" id="UP001162992">
    <property type="component" value="Chromosome 7"/>
</dbReference>
<keyword evidence="2" id="KW-1185">Reference proteome</keyword>
<organism evidence="1 2">
    <name type="scientific">Diphasiastrum complanatum</name>
    <name type="common">Issler's clubmoss</name>
    <name type="synonym">Lycopodium complanatum</name>
    <dbReference type="NCBI Taxonomy" id="34168"/>
    <lineage>
        <taxon>Eukaryota</taxon>
        <taxon>Viridiplantae</taxon>
        <taxon>Streptophyta</taxon>
        <taxon>Embryophyta</taxon>
        <taxon>Tracheophyta</taxon>
        <taxon>Lycopodiopsida</taxon>
        <taxon>Lycopodiales</taxon>
        <taxon>Lycopodiaceae</taxon>
        <taxon>Lycopodioideae</taxon>
        <taxon>Diphasiastrum</taxon>
    </lineage>
</organism>
<dbReference type="EMBL" id="CM055098">
    <property type="protein sequence ID" value="KAJ7549786.1"/>
    <property type="molecule type" value="Genomic_DNA"/>
</dbReference>
<sequence length="172" mass="19529">MDKILQVKEKPSRSDDISSPEEQQNITKHTKDHFDALAPKRPLKPTRSEPREGNVFQDDWHNESDIPEYNRLKDLNATSEPLWAVEGAVPGDEYHENDYYKDLIAANKIEHRTTGSGFIKVENNAVSFHLEDDAASGQPAWHGCKCNPATNDWIPSPELVFQSSQKPHRSDP</sequence>
<proteinExistence type="predicted"/>
<protein>
    <submittedName>
        <fullName evidence="1">Uncharacterized protein</fullName>
    </submittedName>
</protein>
<comment type="caution">
    <text evidence="1">The sequence shown here is derived from an EMBL/GenBank/DDBJ whole genome shotgun (WGS) entry which is preliminary data.</text>
</comment>
<reference evidence="2" key="1">
    <citation type="journal article" date="2024" name="Proc. Natl. Acad. Sci. U.S.A.">
        <title>Extraordinary preservation of gene collinearity over three hundred million years revealed in homosporous lycophytes.</title>
        <authorList>
            <person name="Li C."/>
            <person name="Wickell D."/>
            <person name="Kuo L.Y."/>
            <person name="Chen X."/>
            <person name="Nie B."/>
            <person name="Liao X."/>
            <person name="Peng D."/>
            <person name="Ji J."/>
            <person name="Jenkins J."/>
            <person name="Williams M."/>
            <person name="Shu S."/>
            <person name="Plott C."/>
            <person name="Barry K."/>
            <person name="Rajasekar S."/>
            <person name="Grimwood J."/>
            <person name="Han X."/>
            <person name="Sun S."/>
            <person name="Hou Z."/>
            <person name="He W."/>
            <person name="Dai G."/>
            <person name="Sun C."/>
            <person name="Schmutz J."/>
            <person name="Leebens-Mack J.H."/>
            <person name="Li F.W."/>
            <person name="Wang L."/>
        </authorList>
    </citation>
    <scope>NUCLEOTIDE SEQUENCE [LARGE SCALE GENOMIC DNA]</scope>
    <source>
        <strain evidence="2">cv. PW_Plant_1</strain>
    </source>
</reference>
<gene>
    <name evidence="1" type="ORF">O6H91_07G069000</name>
</gene>
<accession>A0ACC2D6D0</accession>